<comment type="caution">
    <text evidence="1">The sequence shown here is derived from an EMBL/GenBank/DDBJ whole genome shotgun (WGS) entry which is preliminary data.</text>
</comment>
<name>A0ABX2P9H2_9PROT</name>
<reference evidence="1 2" key="1">
    <citation type="submission" date="2020-06" db="EMBL/GenBank/DDBJ databases">
        <title>Synonyms of Asaia species.</title>
        <authorList>
            <person name="Sombolestani A."/>
        </authorList>
    </citation>
    <scope>NUCLEOTIDE SEQUENCE [LARGE SCALE GENOMIC DNA]</scope>
    <source>
        <strain evidence="1 2">LMG 27047</strain>
    </source>
</reference>
<gene>
    <name evidence="1" type="ORF">HW542_15360</name>
</gene>
<dbReference type="Proteomes" id="UP001516351">
    <property type="component" value="Unassembled WGS sequence"/>
</dbReference>
<dbReference type="EMBL" id="JABXXV010000010">
    <property type="protein sequence ID" value="NVN48177.1"/>
    <property type="molecule type" value="Genomic_DNA"/>
</dbReference>
<evidence type="ECO:0000313" key="2">
    <source>
        <dbReference type="Proteomes" id="UP001516351"/>
    </source>
</evidence>
<protein>
    <submittedName>
        <fullName evidence="1">Uncharacterized protein</fullName>
    </submittedName>
</protein>
<accession>A0ABX2P9H2</accession>
<dbReference type="RefSeq" id="WP_332364035.1">
    <property type="nucleotide sequence ID" value="NZ_JABXXU010000010.1"/>
</dbReference>
<organism evidence="1 2">
    <name type="scientific">Asaia spathodeae</name>
    <dbReference type="NCBI Taxonomy" id="657016"/>
    <lineage>
        <taxon>Bacteria</taxon>
        <taxon>Pseudomonadati</taxon>
        <taxon>Pseudomonadota</taxon>
        <taxon>Alphaproteobacteria</taxon>
        <taxon>Acetobacterales</taxon>
        <taxon>Acetobacteraceae</taxon>
        <taxon>Asaia</taxon>
    </lineage>
</organism>
<sequence>MKTDNHTTESSFPASLRPALQALVAEAGADAAESRELAAASEDELITAAMVKEGLELVGVNLEIDAAYQVWSMISLNLQAGWLNGPRDAADALIAVQGLCQDIADGADYAGFSGKG</sequence>
<proteinExistence type="predicted"/>
<keyword evidence="2" id="KW-1185">Reference proteome</keyword>
<evidence type="ECO:0000313" key="1">
    <source>
        <dbReference type="EMBL" id="NVN48177.1"/>
    </source>
</evidence>